<dbReference type="InterPro" id="IPR036390">
    <property type="entry name" value="WH_DNA-bd_sf"/>
</dbReference>
<dbReference type="EMBL" id="JAUHJS010000002">
    <property type="protein sequence ID" value="MDN4164478.1"/>
    <property type="molecule type" value="Genomic_DNA"/>
</dbReference>
<name>A0ABT8F2F0_9BACT</name>
<dbReference type="Gene3D" id="1.10.10.10">
    <property type="entry name" value="Winged helix-like DNA-binding domain superfamily/Winged helix DNA-binding domain"/>
    <property type="match status" value="1"/>
</dbReference>
<evidence type="ECO:0000313" key="2">
    <source>
        <dbReference type="EMBL" id="MDN4164478.1"/>
    </source>
</evidence>
<keyword evidence="3" id="KW-1185">Reference proteome</keyword>
<accession>A0ABT8F2F0</accession>
<dbReference type="SUPFAM" id="SSF46785">
    <property type="entry name" value="Winged helix' DNA-binding domain"/>
    <property type="match status" value="1"/>
</dbReference>
<sequence>MQKGSYLGELEELILLAAASLGENAYGLAIMEALNEKAKRNLSLSAVHTVLYRLEEKGLLRSEMGGATAERGGRRKRLFKMTQYGAQALQENREVRESFWSSISLQWQGGNL</sequence>
<dbReference type="InterPro" id="IPR005149">
    <property type="entry name" value="Tscrpt_reg_PadR_N"/>
</dbReference>
<feature type="domain" description="Transcription regulator PadR N-terminal" evidence="1">
    <location>
        <begin position="23"/>
        <end position="91"/>
    </location>
</feature>
<evidence type="ECO:0000259" key="1">
    <source>
        <dbReference type="Pfam" id="PF03551"/>
    </source>
</evidence>
<comment type="caution">
    <text evidence="2">The sequence shown here is derived from an EMBL/GenBank/DDBJ whole genome shotgun (WGS) entry which is preliminary data.</text>
</comment>
<reference evidence="2" key="1">
    <citation type="submission" date="2023-06" db="EMBL/GenBank/DDBJ databases">
        <title>Cytophagales bacterium Strain LB-30, isolated from soil.</title>
        <authorList>
            <person name="Liu B."/>
        </authorList>
    </citation>
    <scope>NUCLEOTIDE SEQUENCE</scope>
    <source>
        <strain evidence="2">LB-30</strain>
    </source>
</reference>
<protein>
    <submittedName>
        <fullName evidence="2">Helix-turn-helix transcriptional regulator</fullName>
    </submittedName>
</protein>
<dbReference type="Pfam" id="PF03551">
    <property type="entry name" value="PadR"/>
    <property type="match status" value="1"/>
</dbReference>
<gene>
    <name evidence="2" type="ORF">QWY31_03140</name>
</gene>
<dbReference type="RefSeq" id="WP_320003007.1">
    <property type="nucleotide sequence ID" value="NZ_JAUHJS010000002.1"/>
</dbReference>
<proteinExistence type="predicted"/>
<organism evidence="2 3">
    <name type="scientific">Shiella aurantiaca</name>
    <dbReference type="NCBI Taxonomy" id="3058365"/>
    <lineage>
        <taxon>Bacteria</taxon>
        <taxon>Pseudomonadati</taxon>
        <taxon>Bacteroidota</taxon>
        <taxon>Cytophagia</taxon>
        <taxon>Cytophagales</taxon>
        <taxon>Shiellaceae</taxon>
        <taxon>Shiella</taxon>
    </lineage>
</organism>
<dbReference type="Proteomes" id="UP001168552">
    <property type="component" value="Unassembled WGS sequence"/>
</dbReference>
<dbReference type="InterPro" id="IPR036388">
    <property type="entry name" value="WH-like_DNA-bd_sf"/>
</dbReference>
<evidence type="ECO:0000313" key="3">
    <source>
        <dbReference type="Proteomes" id="UP001168552"/>
    </source>
</evidence>